<evidence type="ECO:0000313" key="1">
    <source>
        <dbReference type="EMBL" id="DAE15700.1"/>
    </source>
</evidence>
<name>A0A8S5QB04_9CAUD</name>
<sequence length="130" mass="15609">MDDIFREIRDNSIREAYFDALKSLRKSMPYISTEEIIQEVMKKEAPRFFITYDNARRVISLMHRGKPIRVSNENKLCMYKDLYARFLKYKQEMRAPGYCVLKYIIEQPAPSYYVAIDTMRGIIYKSIKNR</sequence>
<proteinExistence type="predicted"/>
<protein>
    <submittedName>
        <fullName evidence="1">Uncharacterized protein</fullName>
    </submittedName>
</protein>
<dbReference type="EMBL" id="BK015610">
    <property type="protein sequence ID" value="DAE15700.1"/>
    <property type="molecule type" value="Genomic_DNA"/>
</dbReference>
<organism evidence="1">
    <name type="scientific">Podoviridae sp. ctsfx1</name>
    <dbReference type="NCBI Taxonomy" id="2825281"/>
    <lineage>
        <taxon>Viruses</taxon>
        <taxon>Duplodnaviria</taxon>
        <taxon>Heunggongvirae</taxon>
        <taxon>Uroviricota</taxon>
        <taxon>Caudoviricetes</taxon>
    </lineage>
</organism>
<accession>A0A8S5QB04</accession>
<reference evidence="1" key="1">
    <citation type="journal article" date="2021" name="Proc. Natl. Acad. Sci. U.S.A.">
        <title>A Catalog of Tens of Thousands of Viruses from Human Metagenomes Reveals Hidden Associations with Chronic Diseases.</title>
        <authorList>
            <person name="Tisza M.J."/>
            <person name="Buck C.B."/>
        </authorList>
    </citation>
    <scope>NUCLEOTIDE SEQUENCE</scope>
    <source>
        <strain evidence="1">Ctsfx1</strain>
    </source>
</reference>